<dbReference type="Pfam" id="PF06827">
    <property type="entry name" value="zf-FPG_IleRS"/>
    <property type="match status" value="1"/>
</dbReference>
<dbReference type="InterPro" id="IPR020629">
    <property type="entry name" value="FPG_Glyclase"/>
</dbReference>
<feature type="active site" description="Proton donor" evidence="15">
    <location>
        <position position="3"/>
    </location>
</feature>
<sequence length="337" mass="36477">MPELPEVETVRDGLARHVLGRRVDDVVVYHPRAVRRHAGGALDLPGRLTGRTLSAAVRRGKYLWLVLDDEPEEALLVHLGMSGQLLVRREDTAAVTLPPPAQLVHPPAASPSAADSRTPRGASAPTAAPGVPPDPTRHLRVSLDLDDGARLWFVDQRTFGHLLVADVVPTADGGPGGHGSPVPALPEPAAHIARDPLDPHLDRAALARRLRQRRTEVKRALLDQSLVSGIGNIYADEALWRARLHPRRATDRLTQRAALELLDAAEAVMREALAAGGTSFDALYVDVEGASGYFARSLDAYGRAGEPCRRCGTPMRRESFMGRSSTFCPRCQRPSRG</sequence>
<evidence type="ECO:0000256" key="3">
    <source>
        <dbReference type="ARBA" id="ARBA00011245"/>
    </source>
</evidence>
<organism evidence="19 20">
    <name type="scientific">Oceanitalea stevensii</name>
    <dbReference type="NCBI Taxonomy" id="2763072"/>
    <lineage>
        <taxon>Bacteria</taxon>
        <taxon>Bacillati</taxon>
        <taxon>Actinomycetota</taxon>
        <taxon>Actinomycetes</taxon>
        <taxon>Micrococcales</taxon>
        <taxon>Bogoriellaceae</taxon>
        <taxon>Georgenia</taxon>
    </lineage>
</organism>
<dbReference type="EC" id="3.2.2.23" evidence="15"/>
<feature type="binding site" evidence="15">
    <location>
        <position position="157"/>
    </location>
    <ligand>
        <name>DNA</name>
        <dbReference type="ChEBI" id="CHEBI:16991"/>
    </ligand>
</feature>
<evidence type="ECO:0000256" key="6">
    <source>
        <dbReference type="ARBA" id="ARBA00022771"/>
    </source>
</evidence>
<dbReference type="PANTHER" id="PTHR22993:SF9">
    <property type="entry name" value="FORMAMIDOPYRIMIDINE-DNA GLYCOSYLASE"/>
    <property type="match status" value="1"/>
</dbReference>
<evidence type="ECO:0000256" key="14">
    <source>
        <dbReference type="ARBA" id="ARBA00044632"/>
    </source>
</evidence>
<dbReference type="CDD" id="cd08966">
    <property type="entry name" value="EcFpg-like_N"/>
    <property type="match status" value="1"/>
</dbReference>
<feature type="active site" description="Schiff-base intermediate with DNA" evidence="15">
    <location>
        <position position="2"/>
    </location>
</feature>
<dbReference type="Pfam" id="PF01149">
    <property type="entry name" value="Fapy_DNA_glyco"/>
    <property type="match status" value="1"/>
</dbReference>
<evidence type="ECO:0000313" key="20">
    <source>
        <dbReference type="Proteomes" id="UP000661894"/>
    </source>
</evidence>
<feature type="compositionally biased region" description="Low complexity" evidence="16">
    <location>
        <begin position="106"/>
        <end position="116"/>
    </location>
</feature>
<evidence type="ECO:0000256" key="2">
    <source>
        <dbReference type="ARBA" id="ARBA00009409"/>
    </source>
</evidence>
<comment type="catalytic activity">
    <reaction evidence="1 15">
        <text>Hydrolysis of DNA containing ring-opened 7-methylguanine residues, releasing 2,6-diamino-4-hydroxy-5-(N-methyl)formamidopyrimidine.</text>
        <dbReference type="EC" id="3.2.2.23"/>
    </reaction>
</comment>
<accession>A0ABR8Z3N6</accession>
<keyword evidence="8 15" id="KW-0862">Zinc</keyword>
<evidence type="ECO:0000256" key="12">
    <source>
        <dbReference type="ARBA" id="ARBA00023268"/>
    </source>
</evidence>
<dbReference type="RefSeq" id="WP_251840059.1">
    <property type="nucleotide sequence ID" value="NZ_JACSPO010000006.1"/>
</dbReference>
<keyword evidence="12 15" id="KW-0511">Multifunctional enzyme</keyword>
<keyword evidence="5 15" id="KW-0227">DNA damage</keyword>
<dbReference type="PROSITE" id="PS51068">
    <property type="entry name" value="FPG_CAT"/>
    <property type="match status" value="1"/>
</dbReference>
<dbReference type="InterPro" id="IPR015887">
    <property type="entry name" value="DNA_glyclase_Znf_dom_DNA_BS"/>
</dbReference>
<dbReference type="InterPro" id="IPR012319">
    <property type="entry name" value="FPG_cat"/>
</dbReference>
<keyword evidence="20" id="KW-1185">Reference proteome</keyword>
<comment type="subunit">
    <text evidence="3 15">Monomer.</text>
</comment>
<proteinExistence type="inferred from homology"/>
<dbReference type="GO" id="GO:0140078">
    <property type="term" value="F:class I DNA-(apurinic or apyrimidinic site) endonuclease activity"/>
    <property type="evidence" value="ECO:0007669"/>
    <property type="project" value="UniProtKB-EC"/>
</dbReference>
<dbReference type="PANTHER" id="PTHR22993">
    <property type="entry name" value="FORMAMIDOPYRIMIDINE-DNA GLYCOSYLASE"/>
    <property type="match status" value="1"/>
</dbReference>
<keyword evidence="6 15" id="KW-0863">Zinc-finger</keyword>
<dbReference type="InterPro" id="IPR010979">
    <property type="entry name" value="Ribosomal_uS13-like_H2TH"/>
</dbReference>
<keyword evidence="13 15" id="KW-0326">Glycosidase</keyword>
<dbReference type="NCBIfam" id="NF002211">
    <property type="entry name" value="PRK01103.1"/>
    <property type="match status" value="1"/>
</dbReference>
<dbReference type="Gene3D" id="1.10.8.50">
    <property type="match status" value="1"/>
</dbReference>
<dbReference type="GO" id="GO:0008534">
    <property type="term" value="F:oxidized purine nucleobase lesion DNA N-glycosylase activity"/>
    <property type="evidence" value="ECO:0007669"/>
    <property type="project" value="UniProtKB-EC"/>
</dbReference>
<keyword evidence="7 15" id="KW-0378">Hydrolase</keyword>
<dbReference type="InterPro" id="IPR015886">
    <property type="entry name" value="H2TH_FPG"/>
</dbReference>
<evidence type="ECO:0000313" key="19">
    <source>
        <dbReference type="EMBL" id="MBD8062962.1"/>
    </source>
</evidence>
<evidence type="ECO:0000256" key="15">
    <source>
        <dbReference type="HAMAP-Rule" id="MF_00103"/>
    </source>
</evidence>
<dbReference type="Proteomes" id="UP000661894">
    <property type="component" value="Unassembled WGS sequence"/>
</dbReference>
<protein>
    <recommendedName>
        <fullName evidence="15">Formamidopyrimidine-DNA glycosylase</fullName>
        <shortName evidence="15">Fapy-DNA glycosylase</shortName>
        <ecNumber evidence="15">3.2.2.23</ecNumber>
    </recommendedName>
    <alternativeName>
        <fullName evidence="15">DNA-(apurinic or apyrimidinic site) lyase MutM</fullName>
        <shortName evidence="15">AP lyase MutM</shortName>
        <ecNumber evidence="15">4.2.99.18</ecNumber>
    </alternativeName>
</protein>
<dbReference type="PROSITE" id="PS01242">
    <property type="entry name" value="ZF_FPG_1"/>
    <property type="match status" value="1"/>
</dbReference>
<dbReference type="SUPFAM" id="SSF57716">
    <property type="entry name" value="Glucocorticoid receptor-like (DNA-binding domain)"/>
    <property type="match status" value="1"/>
</dbReference>
<keyword evidence="11 15" id="KW-0456">Lyase</keyword>
<comment type="similarity">
    <text evidence="2 15">Belongs to the FPG family.</text>
</comment>
<evidence type="ECO:0000259" key="18">
    <source>
        <dbReference type="PROSITE" id="PS51068"/>
    </source>
</evidence>
<dbReference type="PROSITE" id="PS51066">
    <property type="entry name" value="ZF_FPG_2"/>
    <property type="match status" value="1"/>
</dbReference>
<gene>
    <name evidence="15 19" type="primary">mutM</name>
    <name evidence="15" type="synonym">fpg</name>
    <name evidence="19" type="ORF">H9624_11595</name>
</gene>
<feature type="binding site" evidence="15">
    <location>
        <position position="138"/>
    </location>
    <ligand>
        <name>DNA</name>
        <dbReference type="ChEBI" id="CHEBI:16991"/>
    </ligand>
</feature>
<dbReference type="HAMAP" id="MF_00103">
    <property type="entry name" value="Fapy_DNA_glycosyl"/>
    <property type="match status" value="1"/>
</dbReference>
<evidence type="ECO:0000256" key="4">
    <source>
        <dbReference type="ARBA" id="ARBA00022723"/>
    </source>
</evidence>
<evidence type="ECO:0000256" key="10">
    <source>
        <dbReference type="ARBA" id="ARBA00023204"/>
    </source>
</evidence>
<feature type="active site" description="Proton donor; for beta-elimination activity" evidence="15">
    <location>
        <position position="61"/>
    </location>
</feature>
<dbReference type="Pfam" id="PF06831">
    <property type="entry name" value="H2TH"/>
    <property type="match status" value="1"/>
</dbReference>
<feature type="binding site" evidence="15">
    <location>
        <position position="213"/>
    </location>
    <ligand>
        <name>DNA</name>
        <dbReference type="ChEBI" id="CHEBI:16991"/>
    </ligand>
</feature>
<dbReference type="EMBL" id="JACSPO010000006">
    <property type="protein sequence ID" value="MBD8062962.1"/>
    <property type="molecule type" value="Genomic_DNA"/>
</dbReference>
<keyword evidence="4 15" id="KW-0479">Metal-binding</keyword>
<comment type="cofactor">
    <cofactor evidence="15">
        <name>Zn(2+)</name>
        <dbReference type="ChEBI" id="CHEBI:29105"/>
    </cofactor>
    <text evidence="15">Binds 1 zinc ion per subunit.</text>
</comment>
<dbReference type="Gene3D" id="3.20.190.10">
    <property type="entry name" value="MutM-like, N-terminal"/>
    <property type="match status" value="1"/>
</dbReference>
<dbReference type="SMART" id="SM00898">
    <property type="entry name" value="Fapy_DNA_glyco"/>
    <property type="match status" value="1"/>
</dbReference>
<reference evidence="19 20" key="1">
    <citation type="submission" date="2020-08" db="EMBL/GenBank/DDBJ databases">
        <title>A Genomic Blueprint of the Chicken Gut Microbiome.</title>
        <authorList>
            <person name="Gilroy R."/>
            <person name="Ravi A."/>
            <person name="Getino M."/>
            <person name="Pursley I."/>
            <person name="Horton D.L."/>
            <person name="Alikhan N.-F."/>
            <person name="Baker D."/>
            <person name="Gharbi K."/>
            <person name="Hall N."/>
            <person name="Watson M."/>
            <person name="Adriaenssens E.M."/>
            <person name="Foster-Nyarko E."/>
            <person name="Jarju S."/>
            <person name="Secka A."/>
            <person name="Antonio M."/>
            <person name="Oren A."/>
            <person name="Chaudhuri R."/>
            <person name="La Ragione R.M."/>
            <person name="Hildebrand F."/>
            <person name="Pallen M.J."/>
        </authorList>
    </citation>
    <scope>NUCLEOTIDE SEQUENCE [LARGE SCALE GENOMIC DNA]</scope>
    <source>
        <strain evidence="19 20">Sa1BUA1</strain>
    </source>
</reference>
<evidence type="ECO:0000256" key="13">
    <source>
        <dbReference type="ARBA" id="ARBA00023295"/>
    </source>
</evidence>
<name>A0ABR8Z3N6_9MICO</name>
<feature type="region of interest" description="Disordered" evidence="16">
    <location>
        <begin position="98"/>
        <end position="139"/>
    </location>
</feature>
<dbReference type="InterPro" id="IPR010663">
    <property type="entry name" value="Znf_FPG/IleRS"/>
</dbReference>
<dbReference type="InterPro" id="IPR000214">
    <property type="entry name" value="Znf_DNA_glyclase/AP_lyase"/>
</dbReference>
<evidence type="ECO:0000256" key="1">
    <source>
        <dbReference type="ARBA" id="ARBA00001668"/>
    </source>
</evidence>
<dbReference type="SUPFAM" id="SSF46946">
    <property type="entry name" value="S13-like H2TH domain"/>
    <property type="match status" value="1"/>
</dbReference>
<evidence type="ECO:0000256" key="11">
    <source>
        <dbReference type="ARBA" id="ARBA00023239"/>
    </source>
</evidence>
<evidence type="ECO:0000256" key="16">
    <source>
        <dbReference type="SAM" id="MobiDB-lite"/>
    </source>
</evidence>
<dbReference type="SUPFAM" id="SSF81624">
    <property type="entry name" value="N-terminal domain of MutM-like DNA repair proteins"/>
    <property type="match status" value="1"/>
</dbReference>
<feature type="active site" description="Proton donor; for delta-elimination activity" evidence="15">
    <location>
        <position position="323"/>
    </location>
</feature>
<dbReference type="SMART" id="SM01232">
    <property type="entry name" value="H2TH"/>
    <property type="match status" value="1"/>
</dbReference>
<evidence type="ECO:0000256" key="7">
    <source>
        <dbReference type="ARBA" id="ARBA00022801"/>
    </source>
</evidence>
<comment type="function">
    <text evidence="15">Involved in base excision repair of DNA damaged by oxidation or by mutagenic agents. Acts as DNA glycosylase that recognizes and removes damaged bases. Has a preference for oxidized purines, such as 7,8-dihydro-8-oxoguanine (8-oxoG). Has AP (apurinic/apyrimidinic) lyase activity and introduces nicks in the DNA strand. Cleaves the DNA backbone by beta-delta elimination to generate a single-strand break at the site of the removed base with both 3'- and 5'-phosphates.</text>
</comment>
<evidence type="ECO:0000259" key="17">
    <source>
        <dbReference type="PROSITE" id="PS51066"/>
    </source>
</evidence>
<evidence type="ECO:0000256" key="8">
    <source>
        <dbReference type="ARBA" id="ARBA00022833"/>
    </source>
</evidence>
<dbReference type="InterPro" id="IPR035937">
    <property type="entry name" value="FPG_N"/>
</dbReference>
<evidence type="ECO:0000256" key="5">
    <source>
        <dbReference type="ARBA" id="ARBA00022763"/>
    </source>
</evidence>
<comment type="catalytic activity">
    <reaction evidence="14 15">
        <text>2'-deoxyribonucleotide-(2'-deoxyribose 5'-phosphate)-2'-deoxyribonucleotide-DNA = a 3'-end 2'-deoxyribonucleotide-(2,3-dehydro-2,3-deoxyribose 5'-phosphate)-DNA + a 5'-end 5'-phospho-2'-deoxyribonucleoside-DNA + H(+)</text>
        <dbReference type="Rhea" id="RHEA:66592"/>
        <dbReference type="Rhea" id="RHEA-COMP:13180"/>
        <dbReference type="Rhea" id="RHEA-COMP:16897"/>
        <dbReference type="Rhea" id="RHEA-COMP:17067"/>
        <dbReference type="ChEBI" id="CHEBI:15378"/>
        <dbReference type="ChEBI" id="CHEBI:136412"/>
        <dbReference type="ChEBI" id="CHEBI:157695"/>
        <dbReference type="ChEBI" id="CHEBI:167181"/>
        <dbReference type="EC" id="4.2.99.18"/>
    </reaction>
</comment>
<feature type="domain" description="Formamidopyrimidine-DNA glycosylase catalytic" evidence="18">
    <location>
        <begin position="2"/>
        <end position="160"/>
    </location>
</feature>
<dbReference type="EC" id="4.2.99.18" evidence="15"/>
<keyword evidence="9 15" id="KW-0238">DNA-binding</keyword>
<keyword evidence="10 15" id="KW-0234">DNA repair</keyword>
<evidence type="ECO:0000256" key="9">
    <source>
        <dbReference type="ARBA" id="ARBA00023125"/>
    </source>
</evidence>
<comment type="caution">
    <text evidence="19">The sequence shown here is derived from an EMBL/GenBank/DDBJ whole genome shotgun (WGS) entry which is preliminary data.</text>
</comment>
<feature type="domain" description="FPG-type" evidence="17">
    <location>
        <begin position="299"/>
        <end position="333"/>
    </location>
</feature>